<dbReference type="EMBL" id="KB822719">
    <property type="protein sequence ID" value="ETN41920.1"/>
    <property type="molecule type" value="Genomic_DNA"/>
</dbReference>
<feature type="compositionally biased region" description="Polar residues" evidence="1">
    <location>
        <begin position="182"/>
        <end position="192"/>
    </location>
</feature>
<feature type="region of interest" description="Disordered" evidence="1">
    <location>
        <begin position="182"/>
        <end position="217"/>
    </location>
</feature>
<dbReference type="RefSeq" id="XP_008716429.1">
    <property type="nucleotide sequence ID" value="XM_008718207.1"/>
</dbReference>
<dbReference type="VEuPathDB" id="FungiDB:HMPREF1541_03859"/>
<dbReference type="PANTHER" id="PTHR42051:SF1">
    <property type="entry name" value="MEIOTICALLY UP-REGULATED PROTEIN PB1A10.08"/>
    <property type="match status" value="1"/>
</dbReference>
<protein>
    <submittedName>
        <fullName evidence="2">Uncharacterized protein</fullName>
    </submittedName>
</protein>
<feature type="region of interest" description="Disordered" evidence="1">
    <location>
        <begin position="1"/>
        <end position="95"/>
    </location>
</feature>
<dbReference type="GeneID" id="19971198"/>
<dbReference type="eggNOG" id="ENOG502S38Y">
    <property type="taxonomic scope" value="Eukaryota"/>
</dbReference>
<gene>
    <name evidence="2" type="ORF">HMPREF1541_03859</name>
</gene>
<dbReference type="STRING" id="1220924.W2S009"/>
<dbReference type="InterPro" id="IPR034443">
    <property type="entry name" value="PB1A10.08"/>
</dbReference>
<feature type="compositionally biased region" description="Polar residues" evidence="1">
    <location>
        <begin position="260"/>
        <end position="270"/>
    </location>
</feature>
<feature type="compositionally biased region" description="Polar residues" evidence="1">
    <location>
        <begin position="67"/>
        <end position="77"/>
    </location>
</feature>
<feature type="region of interest" description="Disordered" evidence="1">
    <location>
        <begin position="234"/>
        <end position="270"/>
    </location>
</feature>
<name>W2S009_CYPE1</name>
<dbReference type="OrthoDB" id="4181307at2759"/>
<reference evidence="2 3" key="1">
    <citation type="submission" date="2013-03" db="EMBL/GenBank/DDBJ databases">
        <title>The Genome Sequence of Phialophora europaea CBS 101466.</title>
        <authorList>
            <consortium name="The Broad Institute Genomics Platform"/>
            <person name="Cuomo C."/>
            <person name="de Hoog S."/>
            <person name="Gorbushina A."/>
            <person name="Walker B."/>
            <person name="Young S.K."/>
            <person name="Zeng Q."/>
            <person name="Gargeya S."/>
            <person name="Fitzgerald M."/>
            <person name="Haas B."/>
            <person name="Abouelleil A."/>
            <person name="Allen A.W."/>
            <person name="Alvarado L."/>
            <person name="Arachchi H.M."/>
            <person name="Berlin A.M."/>
            <person name="Chapman S.B."/>
            <person name="Gainer-Dewar J."/>
            <person name="Goldberg J."/>
            <person name="Griggs A."/>
            <person name="Gujja S."/>
            <person name="Hansen M."/>
            <person name="Howarth C."/>
            <person name="Imamovic A."/>
            <person name="Ireland A."/>
            <person name="Larimer J."/>
            <person name="McCowan C."/>
            <person name="Murphy C."/>
            <person name="Pearson M."/>
            <person name="Poon T.W."/>
            <person name="Priest M."/>
            <person name="Roberts A."/>
            <person name="Saif S."/>
            <person name="Shea T."/>
            <person name="Sisk P."/>
            <person name="Sykes S."/>
            <person name="Wortman J."/>
            <person name="Nusbaum C."/>
            <person name="Birren B."/>
        </authorList>
    </citation>
    <scope>NUCLEOTIDE SEQUENCE [LARGE SCALE GENOMIC DNA]</scope>
    <source>
        <strain evidence="2 3">CBS 101466</strain>
    </source>
</reference>
<accession>W2S009</accession>
<proteinExistence type="predicted"/>
<dbReference type="InParanoid" id="W2S009"/>
<dbReference type="PANTHER" id="PTHR42051">
    <property type="entry name" value="MEIOTICALLY UP-REGULATED PROTEIN PB1A10.08"/>
    <property type="match status" value="1"/>
</dbReference>
<feature type="region of interest" description="Disordered" evidence="1">
    <location>
        <begin position="303"/>
        <end position="396"/>
    </location>
</feature>
<dbReference type="HOGENOM" id="CLU_023951_0_0_1"/>
<feature type="compositionally biased region" description="Low complexity" evidence="1">
    <location>
        <begin position="205"/>
        <end position="215"/>
    </location>
</feature>
<keyword evidence="3" id="KW-1185">Reference proteome</keyword>
<feature type="compositionally biased region" description="Low complexity" evidence="1">
    <location>
        <begin position="39"/>
        <end position="60"/>
    </location>
</feature>
<evidence type="ECO:0000256" key="1">
    <source>
        <dbReference type="SAM" id="MobiDB-lite"/>
    </source>
</evidence>
<sequence>MMVPRAFAATSPPRQHAFRSFDEKDDFSVRTKQIHKSRSPSPARTSRLSPTSPSSTSTALKVPVNTRRPQLKSTEASVITPPRPQQTPIQAPPRRESVQELLLATAIPIKRKAKKRPSQRLPAGDHVANFSSLLQDDLKTTGAGVSSSYGAQFDGLFGSIDELVDGQMFVGSEGVDSSILRTRSASTDSMPSLASPDDFSLGGNSSASPFTSRSSSYRKIRHVASSEDCALEHPLLEVEDDDGATTPELMMSPTPRKKQSNASRRPSAFKSTLTASLKAIKTAAQSVSNYATPFNEADMFSTPFDIHPSITDDRRPPPSAEPPSPALRRYLNPNISSPPDSPAQLHFWTDHRSTKPLPTPQPKREKTLASSEDGFRPRPKKRTTKASHGAGDTSKLPPIVPLATFIPPAVRTEHASSPPIWLGPDGNPVNKQTADPLLYEPFGPLKQREPRENRDFLRIFVCEMEMKRAGKLKLSAEGHARMWLPPVDEEGRKRSREGRQRWSVSTPEEEDVLDSTEDRAV</sequence>
<organism evidence="2 3">
    <name type="scientific">Cyphellophora europaea (strain CBS 101466)</name>
    <name type="common">Phialophora europaea</name>
    <dbReference type="NCBI Taxonomy" id="1220924"/>
    <lineage>
        <taxon>Eukaryota</taxon>
        <taxon>Fungi</taxon>
        <taxon>Dikarya</taxon>
        <taxon>Ascomycota</taxon>
        <taxon>Pezizomycotina</taxon>
        <taxon>Eurotiomycetes</taxon>
        <taxon>Chaetothyriomycetidae</taxon>
        <taxon>Chaetothyriales</taxon>
        <taxon>Cyphellophoraceae</taxon>
        <taxon>Cyphellophora</taxon>
    </lineage>
</organism>
<feature type="compositionally biased region" description="Basic and acidic residues" evidence="1">
    <location>
        <begin position="489"/>
        <end position="500"/>
    </location>
</feature>
<feature type="region of interest" description="Disordered" evidence="1">
    <location>
        <begin position="482"/>
        <end position="521"/>
    </location>
</feature>
<feature type="compositionally biased region" description="Basic and acidic residues" evidence="1">
    <location>
        <begin position="19"/>
        <end position="29"/>
    </location>
</feature>
<dbReference type="AlphaFoldDB" id="W2S009"/>
<evidence type="ECO:0000313" key="3">
    <source>
        <dbReference type="Proteomes" id="UP000030752"/>
    </source>
</evidence>
<dbReference type="Proteomes" id="UP000030752">
    <property type="component" value="Unassembled WGS sequence"/>
</dbReference>
<evidence type="ECO:0000313" key="2">
    <source>
        <dbReference type="EMBL" id="ETN41920.1"/>
    </source>
</evidence>